<dbReference type="EMBL" id="GL833238">
    <property type="protein sequence ID" value="EGB02956.1"/>
    <property type="molecule type" value="Genomic_DNA"/>
</dbReference>
<reference evidence="4 5" key="1">
    <citation type="journal article" date="2011" name="Proc. Natl. Acad. Sci. U.S.A.">
        <title>Niche of harmful alga Aureococcus anophagefferens revealed through ecogenomics.</title>
        <authorList>
            <person name="Gobler C.J."/>
            <person name="Berry D.L."/>
            <person name="Dyhrman S.T."/>
            <person name="Wilhelm S.W."/>
            <person name="Salamov A."/>
            <person name="Lobanov A.V."/>
            <person name="Zhang Y."/>
            <person name="Collier J.L."/>
            <person name="Wurch L.L."/>
            <person name="Kustka A.B."/>
            <person name="Dill B.D."/>
            <person name="Shah M."/>
            <person name="VerBerkmoes N.C."/>
            <person name="Kuo A."/>
            <person name="Terry A."/>
            <person name="Pangilinan J."/>
            <person name="Lindquist E.A."/>
            <person name="Lucas S."/>
            <person name="Paulsen I.T."/>
            <person name="Hattenrath-Lehmann T.K."/>
            <person name="Talmage S.C."/>
            <person name="Walker E.A."/>
            <person name="Koch F."/>
            <person name="Burson A.M."/>
            <person name="Marcoval M.A."/>
            <person name="Tang Y.Z."/>
            <person name="Lecleir G.R."/>
            <person name="Coyne K.J."/>
            <person name="Berg G.M."/>
            <person name="Bertrand E.M."/>
            <person name="Saito M.A."/>
            <person name="Gladyshev V.N."/>
            <person name="Grigoriev I.V."/>
        </authorList>
    </citation>
    <scope>NUCLEOTIDE SEQUENCE [LARGE SCALE GENOMIC DNA]</scope>
    <source>
        <strain evidence="5">CCMP 1984</strain>
    </source>
</reference>
<accession>F0YPK4</accession>
<dbReference type="GO" id="GO:0006633">
    <property type="term" value="P:fatty acid biosynthetic process"/>
    <property type="evidence" value="ECO:0007669"/>
    <property type="project" value="TreeGrafter"/>
</dbReference>
<dbReference type="InterPro" id="IPR016039">
    <property type="entry name" value="Thiolase-like"/>
</dbReference>
<dbReference type="KEGG" id="aaf:AURANDRAFT_68414"/>
<dbReference type="OrthoDB" id="329835at2759"/>
<dbReference type="AlphaFoldDB" id="F0YPK4"/>
<feature type="domain" description="Beta-ketoacyl synthase C-terminal" evidence="3">
    <location>
        <begin position="7"/>
        <end position="65"/>
    </location>
</feature>
<dbReference type="GO" id="GO:0004312">
    <property type="term" value="F:fatty acid synthase activity"/>
    <property type="evidence" value="ECO:0007669"/>
    <property type="project" value="TreeGrafter"/>
</dbReference>
<dbReference type="Pfam" id="PF02801">
    <property type="entry name" value="Ketoacyl-synt_C"/>
    <property type="match status" value="1"/>
</dbReference>
<dbReference type="PANTHER" id="PTHR43775">
    <property type="entry name" value="FATTY ACID SYNTHASE"/>
    <property type="match status" value="1"/>
</dbReference>
<proteinExistence type="predicted"/>
<keyword evidence="1" id="KW-0596">Phosphopantetheine</keyword>
<gene>
    <name evidence="4" type="ORF">AURANDRAFT_68414</name>
</gene>
<protein>
    <recommendedName>
        <fullName evidence="3">Beta-ketoacyl synthase C-terminal domain-containing protein</fullName>
    </recommendedName>
</protein>
<keyword evidence="5" id="KW-1185">Reference proteome</keyword>
<dbReference type="Gene3D" id="3.40.47.10">
    <property type="match status" value="1"/>
</dbReference>
<organism evidence="5">
    <name type="scientific">Aureococcus anophagefferens</name>
    <name type="common">Harmful bloom alga</name>
    <dbReference type="NCBI Taxonomy" id="44056"/>
    <lineage>
        <taxon>Eukaryota</taxon>
        <taxon>Sar</taxon>
        <taxon>Stramenopiles</taxon>
        <taxon>Ochrophyta</taxon>
        <taxon>Pelagophyceae</taxon>
        <taxon>Pelagomonadales</taxon>
        <taxon>Pelagomonadaceae</taxon>
        <taxon>Aureococcus</taxon>
    </lineage>
</organism>
<dbReference type="InParanoid" id="F0YPK4"/>
<dbReference type="InterPro" id="IPR050091">
    <property type="entry name" value="PKS_NRPS_Biosynth_Enz"/>
</dbReference>
<sequence>MNISTGLLEAHGTGTLLGDPIEVGSTVKALSQTLLMIGVFISSVKANMGHLEAAAAGVGILSLIATCLEATTKAPNGQLLSHLSMTCLHCQINVEPMMGIAHSRTSMGRFSAFGFSGTIAHGCFTTISSSRSKTNIRGAFSFHRYQRRNHGEKHVDASEPSTEDDTSFLDMGVHSRCLV</sequence>
<evidence type="ECO:0000256" key="1">
    <source>
        <dbReference type="ARBA" id="ARBA00022450"/>
    </source>
</evidence>
<evidence type="ECO:0000259" key="3">
    <source>
        <dbReference type="Pfam" id="PF02801"/>
    </source>
</evidence>
<dbReference type="SUPFAM" id="SSF53901">
    <property type="entry name" value="Thiolase-like"/>
    <property type="match status" value="1"/>
</dbReference>
<dbReference type="PANTHER" id="PTHR43775:SF37">
    <property type="entry name" value="SI:DKEY-61P9.11"/>
    <property type="match status" value="1"/>
</dbReference>
<dbReference type="RefSeq" id="XP_009042346.1">
    <property type="nucleotide sequence ID" value="XM_009044098.1"/>
</dbReference>
<keyword evidence="2" id="KW-0597">Phosphoprotein</keyword>
<dbReference type="Proteomes" id="UP000002729">
    <property type="component" value="Unassembled WGS sequence"/>
</dbReference>
<dbReference type="GeneID" id="20226783"/>
<evidence type="ECO:0000313" key="5">
    <source>
        <dbReference type="Proteomes" id="UP000002729"/>
    </source>
</evidence>
<name>F0YPK4_AURAN</name>
<evidence type="ECO:0000256" key="2">
    <source>
        <dbReference type="ARBA" id="ARBA00022553"/>
    </source>
</evidence>
<evidence type="ECO:0000313" key="4">
    <source>
        <dbReference type="EMBL" id="EGB02956.1"/>
    </source>
</evidence>
<dbReference type="InterPro" id="IPR014031">
    <property type="entry name" value="Ketoacyl_synth_C"/>
</dbReference>